<comment type="caution">
    <text evidence="1">The sequence shown here is derived from an EMBL/GenBank/DDBJ whole genome shotgun (WGS) entry which is preliminary data.</text>
</comment>
<organism evidence="1 2">
    <name type="scientific">Oceanobacillus neutriphilus</name>
    <dbReference type="NCBI Taxonomy" id="531815"/>
    <lineage>
        <taxon>Bacteria</taxon>
        <taxon>Bacillati</taxon>
        <taxon>Bacillota</taxon>
        <taxon>Bacilli</taxon>
        <taxon>Bacillales</taxon>
        <taxon>Bacillaceae</taxon>
        <taxon>Oceanobacillus</taxon>
    </lineage>
</organism>
<dbReference type="RefSeq" id="WP_188738487.1">
    <property type="nucleotide sequence ID" value="NZ_BMLW01000023.1"/>
</dbReference>
<reference evidence="2" key="1">
    <citation type="journal article" date="2019" name="Int. J. Syst. Evol. Microbiol.">
        <title>The Global Catalogue of Microorganisms (GCM) 10K type strain sequencing project: providing services to taxonomists for standard genome sequencing and annotation.</title>
        <authorList>
            <consortium name="The Broad Institute Genomics Platform"/>
            <consortium name="The Broad Institute Genome Sequencing Center for Infectious Disease"/>
            <person name="Wu L."/>
            <person name="Ma J."/>
        </authorList>
    </citation>
    <scope>NUCLEOTIDE SEQUENCE [LARGE SCALE GENOMIC DNA]</scope>
    <source>
        <strain evidence="2">CGMCC 1.7693</strain>
    </source>
</reference>
<keyword evidence="2" id="KW-1185">Reference proteome</keyword>
<dbReference type="Proteomes" id="UP000641206">
    <property type="component" value="Unassembled WGS sequence"/>
</dbReference>
<evidence type="ECO:0000313" key="2">
    <source>
        <dbReference type="Proteomes" id="UP000641206"/>
    </source>
</evidence>
<gene>
    <name evidence="1" type="ORF">GCM10011346_51040</name>
</gene>
<evidence type="ECO:0000313" key="1">
    <source>
        <dbReference type="EMBL" id="GGP16966.1"/>
    </source>
</evidence>
<dbReference type="EMBL" id="BMLW01000023">
    <property type="protein sequence ID" value="GGP16966.1"/>
    <property type="molecule type" value="Genomic_DNA"/>
</dbReference>
<accession>A0ABQ2P358</accession>
<sequence length="60" mass="7410">MKYREGQNIVEERLYALKRYFMVTYEADFQPERNVQKDNSHIRNLFDDEENNELIRVRGK</sequence>
<proteinExistence type="predicted"/>
<name>A0ABQ2P358_9BACI</name>
<protein>
    <submittedName>
        <fullName evidence="1">Uncharacterized protein</fullName>
    </submittedName>
</protein>